<dbReference type="STRING" id="394503.Ccel_0996"/>
<evidence type="ECO:0000256" key="1">
    <source>
        <dbReference type="ARBA" id="ARBA00008520"/>
    </source>
</evidence>
<keyword evidence="5" id="KW-1185">Reference proteome</keyword>
<organism evidence="4 5">
    <name type="scientific">Ruminiclostridium cellulolyticum (strain ATCC 35319 / DSM 5812 / JCM 6584 / H10)</name>
    <name type="common">Clostridium cellulolyticum</name>
    <dbReference type="NCBI Taxonomy" id="394503"/>
    <lineage>
        <taxon>Bacteria</taxon>
        <taxon>Bacillati</taxon>
        <taxon>Bacillota</taxon>
        <taxon>Clostridia</taxon>
        <taxon>Eubacteriales</taxon>
        <taxon>Oscillospiraceae</taxon>
        <taxon>Ruminiclostridium</taxon>
    </lineage>
</organism>
<sequence length="455" mass="51797" precursor="true">MAKRCKIYLLIFMLSITAACSDSTGLYKNAGTSEAFTPTNKVKILFLSISDSDVRENIREHYIKANLEKEMPDLEVEFDLGGGGQDYANKLKVYNSSGNMPDVWFSEQNLSTVVIDSGNALDLAPYIYKWEFDKKFTEKEFIMPDKNGRIYSVQSGNDMFTTPRLWYHKNIFKRYGIQVPNTYDELLKVCELLKVKGLVPISISGRDGWTLNLHLLQTMIMAEEPQVALDMLNGNTDFTNPVIQRALERIRKLVQVGAFPYNTANLDYEPAINMYTSGRAAMLSAFSWELPRLEKLAPDTDFMPWPSVRGGTDNTKAVQYWGAPLSGYMVWAKTKNPEAAARFAMYCATQDALYYNIESKAPTMLNTGVRIENTSALAKKDLKQLDMAEIKIPSIWSAAFNTRTSAEISVQNRKLLTGRYSPDEYIKAINPLWIENAKEIRERSYDIHYKFHPQP</sequence>
<gene>
    <name evidence="4" type="ordered locus">Ccel_0996</name>
</gene>
<dbReference type="Pfam" id="PF01547">
    <property type="entry name" value="SBP_bac_1"/>
    <property type="match status" value="1"/>
</dbReference>
<reference evidence="4 5" key="1">
    <citation type="submission" date="2009-01" db="EMBL/GenBank/DDBJ databases">
        <title>Complete sequence of Clostridium cellulolyticum H10.</title>
        <authorList>
            <consortium name="US DOE Joint Genome Institute"/>
            <person name="Lucas S."/>
            <person name="Copeland A."/>
            <person name="Lapidus A."/>
            <person name="Glavina del Rio T."/>
            <person name="Dalin E."/>
            <person name="Tice H."/>
            <person name="Bruce D."/>
            <person name="Goodwin L."/>
            <person name="Pitluck S."/>
            <person name="Chertkov O."/>
            <person name="Saunders E."/>
            <person name="Brettin T."/>
            <person name="Detter J.C."/>
            <person name="Han C."/>
            <person name="Larimer F."/>
            <person name="Land M."/>
            <person name="Hauser L."/>
            <person name="Kyrpides N."/>
            <person name="Ivanova N."/>
            <person name="Zhou J."/>
            <person name="Richardson P."/>
        </authorList>
    </citation>
    <scope>NUCLEOTIDE SEQUENCE [LARGE SCALE GENOMIC DNA]</scope>
    <source>
        <strain evidence="5">ATCC 35319 / DSM 5812 / JCM 6584 / H10</strain>
    </source>
</reference>
<dbReference type="eggNOG" id="COG1653">
    <property type="taxonomic scope" value="Bacteria"/>
</dbReference>
<evidence type="ECO:0000256" key="2">
    <source>
        <dbReference type="ARBA" id="ARBA00022448"/>
    </source>
</evidence>
<dbReference type="InterPro" id="IPR050490">
    <property type="entry name" value="Bact_solute-bd_prot1"/>
</dbReference>
<comment type="similarity">
    <text evidence="1">Belongs to the bacterial solute-binding protein 1 family.</text>
</comment>
<dbReference type="EMBL" id="CP001348">
    <property type="protein sequence ID" value="ACL75358.1"/>
    <property type="molecule type" value="Genomic_DNA"/>
</dbReference>
<evidence type="ECO:0000313" key="4">
    <source>
        <dbReference type="EMBL" id="ACL75358.1"/>
    </source>
</evidence>
<accession>B8I998</accession>
<dbReference type="AlphaFoldDB" id="B8I998"/>
<dbReference type="RefSeq" id="WP_015924515.1">
    <property type="nucleotide sequence ID" value="NC_011898.1"/>
</dbReference>
<proteinExistence type="inferred from homology"/>
<feature type="signal peptide" evidence="3">
    <location>
        <begin position="1"/>
        <end position="21"/>
    </location>
</feature>
<dbReference type="Gene3D" id="3.40.190.10">
    <property type="entry name" value="Periplasmic binding protein-like II"/>
    <property type="match status" value="2"/>
</dbReference>
<name>B8I998_RUMCH</name>
<dbReference type="PANTHER" id="PTHR43649">
    <property type="entry name" value="ARABINOSE-BINDING PROTEIN-RELATED"/>
    <property type="match status" value="1"/>
</dbReference>
<keyword evidence="2" id="KW-0813">Transport</keyword>
<evidence type="ECO:0000256" key="3">
    <source>
        <dbReference type="SAM" id="SignalP"/>
    </source>
</evidence>
<dbReference type="PROSITE" id="PS51257">
    <property type="entry name" value="PROKAR_LIPOPROTEIN"/>
    <property type="match status" value="1"/>
</dbReference>
<dbReference type="KEGG" id="cce:Ccel_0996"/>
<dbReference type="OrthoDB" id="355435at2"/>
<dbReference type="InterPro" id="IPR006059">
    <property type="entry name" value="SBP"/>
</dbReference>
<dbReference type="HOGENOM" id="CLU_601095_0_0_9"/>
<dbReference type="Proteomes" id="UP000001349">
    <property type="component" value="Chromosome"/>
</dbReference>
<feature type="chain" id="PRO_5002874353" evidence="3">
    <location>
        <begin position="22"/>
        <end position="455"/>
    </location>
</feature>
<evidence type="ECO:0000313" key="5">
    <source>
        <dbReference type="Proteomes" id="UP000001349"/>
    </source>
</evidence>
<dbReference type="PANTHER" id="PTHR43649:SF29">
    <property type="entry name" value="OSMOPROTECTIVE COMPOUNDS-BINDING PROTEIN GGTB"/>
    <property type="match status" value="1"/>
</dbReference>
<protein>
    <submittedName>
        <fullName evidence="4">Extracellular solute-binding protein family 1</fullName>
    </submittedName>
</protein>
<keyword evidence="3" id="KW-0732">Signal</keyword>
<dbReference type="SUPFAM" id="SSF53850">
    <property type="entry name" value="Periplasmic binding protein-like II"/>
    <property type="match status" value="1"/>
</dbReference>